<dbReference type="EMBL" id="MPRL01000050">
    <property type="protein sequence ID" value="OOZ39522.1"/>
    <property type="molecule type" value="Genomic_DNA"/>
</dbReference>
<protein>
    <recommendedName>
        <fullName evidence="1">Spore protein YkvP/CgeB glycosyl transferase-like domain-containing protein</fullName>
    </recommendedName>
</protein>
<sequence length="352" mass="40944">MRIVHIDNLMIRRFGRTKVSTGRRLFNGMVRNNYKVCEYSDRDISSFTAPLRIKPLGRAQANRHLIETCENFRPDFILMGHCDLIENETLAEIRKLLPAVKIAYRNLDPLWDEHESVKMRESNISKIQHRMPVVDAIFITTGGELLKQFQTDQNVVAFLPNATDAGWDDQNNAEKREFKRDLMFCGVGNKSDDRYTFAGELHQALGDRVSFESFGMHGYPAVWGLDYEDVIATSKMGLNLNRYEGYPLYSSDRIAQLMGNGLLTCLWDSPESRMREFFSDEQVLFFRDLDQLVEKLKVFKADDAQRRAVAAAGRAHYHEHFSGERVIKYMVETTFGLPYSYDYLWQNEVYRR</sequence>
<name>A0A1T2L368_9GAMM</name>
<gene>
    <name evidence="2" type="ORF">BOW53_11480</name>
</gene>
<evidence type="ECO:0000313" key="2">
    <source>
        <dbReference type="EMBL" id="OOZ39522.1"/>
    </source>
</evidence>
<dbReference type="InterPro" id="IPR055259">
    <property type="entry name" value="YkvP/CgeB_Glyco_trans-like"/>
</dbReference>
<accession>A0A1T2L368</accession>
<feature type="domain" description="Spore protein YkvP/CgeB glycosyl transferase-like" evidence="1">
    <location>
        <begin position="210"/>
        <end position="330"/>
    </location>
</feature>
<dbReference type="OrthoDB" id="9807414at2"/>
<reference evidence="2 3" key="1">
    <citation type="submission" date="2016-11" db="EMBL/GenBank/DDBJ databases">
        <title>Mixed transmission modes and dynamic genome evolution in an obligate animal-bacterial symbiosis.</title>
        <authorList>
            <person name="Russell S.L."/>
            <person name="Corbett-Detig R.B."/>
            <person name="Cavanaugh C.M."/>
        </authorList>
    </citation>
    <scope>NUCLEOTIDE SEQUENCE [LARGE SCALE GENOMIC DNA]</scope>
    <source>
        <strain evidence="2">Sveles-Q1</strain>
    </source>
</reference>
<comment type="caution">
    <text evidence="2">The sequence shown here is derived from an EMBL/GenBank/DDBJ whole genome shotgun (WGS) entry which is preliminary data.</text>
</comment>
<evidence type="ECO:0000313" key="3">
    <source>
        <dbReference type="Proteomes" id="UP000191110"/>
    </source>
</evidence>
<dbReference type="Pfam" id="PF13524">
    <property type="entry name" value="Glyco_trans_1_2"/>
    <property type="match status" value="1"/>
</dbReference>
<dbReference type="Proteomes" id="UP000191110">
    <property type="component" value="Unassembled WGS sequence"/>
</dbReference>
<keyword evidence="3" id="KW-1185">Reference proteome</keyword>
<evidence type="ECO:0000259" key="1">
    <source>
        <dbReference type="Pfam" id="PF13524"/>
    </source>
</evidence>
<dbReference type="AlphaFoldDB" id="A0A1T2L368"/>
<dbReference type="SUPFAM" id="SSF53756">
    <property type="entry name" value="UDP-Glycosyltransferase/glycogen phosphorylase"/>
    <property type="match status" value="1"/>
</dbReference>
<proteinExistence type="predicted"/>
<organism evidence="2 3">
    <name type="scientific">Solemya pervernicosa gill symbiont</name>
    <dbReference type="NCBI Taxonomy" id="642797"/>
    <lineage>
        <taxon>Bacteria</taxon>
        <taxon>Pseudomonadati</taxon>
        <taxon>Pseudomonadota</taxon>
        <taxon>Gammaproteobacteria</taxon>
        <taxon>sulfur-oxidizing symbionts</taxon>
    </lineage>
</organism>
<dbReference type="RefSeq" id="WP_078484219.1">
    <property type="nucleotide sequence ID" value="NZ_MPRL01000050.1"/>
</dbReference>